<accession>A0A226ES03</accession>
<name>A0A226ES03_FOLCA</name>
<keyword evidence="1" id="KW-0472">Membrane</keyword>
<keyword evidence="3" id="KW-1185">Reference proteome</keyword>
<dbReference type="Proteomes" id="UP000198287">
    <property type="component" value="Unassembled WGS sequence"/>
</dbReference>
<evidence type="ECO:0000256" key="1">
    <source>
        <dbReference type="SAM" id="Phobius"/>
    </source>
</evidence>
<feature type="transmembrane region" description="Helical" evidence="1">
    <location>
        <begin position="80"/>
        <end position="104"/>
    </location>
</feature>
<evidence type="ECO:0000313" key="2">
    <source>
        <dbReference type="EMBL" id="OXA60030.1"/>
    </source>
</evidence>
<protein>
    <submittedName>
        <fullName evidence="2">Uncharacterized protein</fullName>
    </submittedName>
</protein>
<comment type="caution">
    <text evidence="2">The sequence shown here is derived from an EMBL/GenBank/DDBJ whole genome shotgun (WGS) entry which is preliminary data.</text>
</comment>
<feature type="transmembrane region" description="Helical" evidence="1">
    <location>
        <begin position="263"/>
        <end position="287"/>
    </location>
</feature>
<feature type="transmembrane region" description="Helical" evidence="1">
    <location>
        <begin position="293"/>
        <end position="318"/>
    </location>
</feature>
<dbReference type="EMBL" id="LNIX01000002">
    <property type="protein sequence ID" value="OXA60030.1"/>
    <property type="molecule type" value="Genomic_DNA"/>
</dbReference>
<dbReference type="AlphaFoldDB" id="A0A226ES03"/>
<evidence type="ECO:0000313" key="3">
    <source>
        <dbReference type="Proteomes" id="UP000198287"/>
    </source>
</evidence>
<organism evidence="2 3">
    <name type="scientific">Folsomia candida</name>
    <name type="common">Springtail</name>
    <dbReference type="NCBI Taxonomy" id="158441"/>
    <lineage>
        <taxon>Eukaryota</taxon>
        <taxon>Metazoa</taxon>
        <taxon>Ecdysozoa</taxon>
        <taxon>Arthropoda</taxon>
        <taxon>Hexapoda</taxon>
        <taxon>Collembola</taxon>
        <taxon>Entomobryomorpha</taxon>
        <taxon>Isotomoidea</taxon>
        <taxon>Isotomidae</taxon>
        <taxon>Proisotominae</taxon>
        <taxon>Folsomia</taxon>
    </lineage>
</organism>
<sequence>MSEISEIISVFNKFATIMQRYTHLAIEWDVKNVKWKYNKNLKTIFLWCFHMITCVGVSGILFTTFLLVSQLKGQLEFSPLPVLIFHIILLLLTSFAVALSVALITHGEQFVVGWNALLTILRSTNKGAKTRLTETTVKEGNIFWTGMTGIVYQFAFYPFLCFPAMVIFKLGASIYIVDMMKLPFALDFLARMCSMYGQAAACFEVCRITPLVLILLIMVGKMLNSVILCYQKQHSGWFNNRLVGEYSALVIAFAAMRPLLESLIGWVMGASMLALVMFTFVTIRMYSIFPLWFYIYFPSVNILVVVCLMLILSITVGVRDNCEAMLRTWLNWANSVGVQRFRMHHLQKRLKALQPIQFSARLKYCRLYYVKKSIKLKFYQQIVAYTMTLLLSIPEFNDEQERERLAAWEVFN</sequence>
<keyword evidence="1" id="KW-0812">Transmembrane</keyword>
<gene>
    <name evidence="2" type="ORF">Fcan01_04879</name>
</gene>
<proteinExistence type="predicted"/>
<reference evidence="2 3" key="1">
    <citation type="submission" date="2015-12" db="EMBL/GenBank/DDBJ databases">
        <title>The genome of Folsomia candida.</title>
        <authorList>
            <person name="Faddeeva A."/>
            <person name="Derks M.F."/>
            <person name="Anvar Y."/>
            <person name="Smit S."/>
            <person name="Van Straalen N."/>
            <person name="Roelofs D."/>
        </authorList>
    </citation>
    <scope>NUCLEOTIDE SEQUENCE [LARGE SCALE GENOMIC DNA]</scope>
    <source>
        <strain evidence="2 3">VU population</strain>
        <tissue evidence="2">Whole body</tissue>
    </source>
</reference>
<feature type="transmembrane region" description="Helical" evidence="1">
    <location>
        <begin position="44"/>
        <end position="68"/>
    </location>
</feature>
<keyword evidence="1" id="KW-1133">Transmembrane helix</keyword>
<feature type="transmembrane region" description="Helical" evidence="1">
    <location>
        <begin position="154"/>
        <end position="177"/>
    </location>
</feature>